<evidence type="ECO:0008006" key="4">
    <source>
        <dbReference type="Google" id="ProtNLM"/>
    </source>
</evidence>
<sequence>MNSKAWVLIGIAYLILVVTAYGLITGENIFQSGTMHEAHSEELGQGPDVNHNEHEGQGTDESQVLTYVRYQDDQLMIHLEDEEGNPPELEVSHEQEMHVIVVSNDLEKYLHLHPEKQGEGVFVINQSLADGEYQIFVDVSPKGKMYTPSANAMQVGEAPTAKTQLEKDVVWTKEVEGKTVTLEAVEAKVDEPVQLVFDLHGETPEPYLGALGHVVILDEAVEAFIHVHPVSHDDTRFDAHFTQSGTYKLWAEFQYRDEGVIAFPFVIEVN</sequence>
<dbReference type="RefSeq" id="WP_328237535.1">
    <property type="nucleotide sequence ID" value="NZ_JAROAS010000022.1"/>
</dbReference>
<accession>A0ABU6NMM3</accession>
<name>A0ABU6NMM3_9BACI</name>
<dbReference type="Proteomes" id="UP001341820">
    <property type="component" value="Unassembled WGS sequence"/>
</dbReference>
<dbReference type="EMBL" id="JAROAS010000022">
    <property type="protein sequence ID" value="MED4128764.1"/>
    <property type="molecule type" value="Genomic_DNA"/>
</dbReference>
<organism evidence="2 3">
    <name type="scientific">Shouchella miscanthi</name>
    <dbReference type="NCBI Taxonomy" id="2598861"/>
    <lineage>
        <taxon>Bacteria</taxon>
        <taxon>Bacillati</taxon>
        <taxon>Bacillota</taxon>
        <taxon>Bacilli</taxon>
        <taxon>Bacillales</taxon>
        <taxon>Bacillaceae</taxon>
        <taxon>Shouchella</taxon>
    </lineage>
</organism>
<protein>
    <recommendedName>
        <fullName evidence="4">Secreted protein</fullName>
    </recommendedName>
</protein>
<evidence type="ECO:0000256" key="1">
    <source>
        <dbReference type="SAM" id="MobiDB-lite"/>
    </source>
</evidence>
<gene>
    <name evidence="2" type="ORF">P5F74_11515</name>
</gene>
<comment type="caution">
    <text evidence="2">The sequence shown here is derived from an EMBL/GenBank/DDBJ whole genome shotgun (WGS) entry which is preliminary data.</text>
</comment>
<reference evidence="2 3" key="1">
    <citation type="submission" date="2023-03" db="EMBL/GenBank/DDBJ databases">
        <title>Bacillus Genome Sequencing.</title>
        <authorList>
            <person name="Dunlap C."/>
        </authorList>
    </citation>
    <scope>NUCLEOTIDE SEQUENCE [LARGE SCALE GENOMIC DNA]</scope>
    <source>
        <strain evidence="2 3">B-4107</strain>
    </source>
</reference>
<evidence type="ECO:0000313" key="3">
    <source>
        <dbReference type="Proteomes" id="UP001341820"/>
    </source>
</evidence>
<keyword evidence="3" id="KW-1185">Reference proteome</keyword>
<evidence type="ECO:0000313" key="2">
    <source>
        <dbReference type="EMBL" id="MED4128764.1"/>
    </source>
</evidence>
<feature type="region of interest" description="Disordered" evidence="1">
    <location>
        <begin position="37"/>
        <end position="62"/>
    </location>
</feature>
<proteinExistence type="predicted"/>